<dbReference type="RefSeq" id="WP_204632630.1">
    <property type="nucleotide sequence ID" value="NZ_BSOC01000002.1"/>
</dbReference>
<evidence type="ECO:0000313" key="3">
    <source>
        <dbReference type="Proteomes" id="UP001430193"/>
    </source>
</evidence>
<evidence type="ECO:0000313" key="2">
    <source>
        <dbReference type="EMBL" id="MBM7131093.1"/>
    </source>
</evidence>
<sequence>MNLPTDRNVLRQACRILLVTLKKSSQRALGRQKRLEGNRRNVLVFMIFASSIYLGCGAAVYAQAQSAGVNSQQLSDDFLNALINLPRKHQGQISYDEVDAMIMRRLKCVDDTHSESMGKNGDDKNIKYVYVKSHCLDGSKVVYTGESKTREGGNFKYDLDIAWFPSKATCIPAEHVEALIKADDWKAVQPVWDQSPGGTHQSNMNIPNYMPYQSSGAGSATLGFQWSLPAGRQSMLGVPIGQSCLSGLEFSEPQARIQRASTLGRS</sequence>
<evidence type="ECO:0000256" key="1">
    <source>
        <dbReference type="SAM" id="Phobius"/>
    </source>
</evidence>
<gene>
    <name evidence="2" type="ORF">ISS99_16330</name>
</gene>
<keyword evidence="1" id="KW-1133">Transmembrane helix</keyword>
<dbReference type="Proteomes" id="UP001430193">
    <property type="component" value="Unassembled WGS sequence"/>
</dbReference>
<keyword evidence="1" id="KW-0472">Membrane</keyword>
<organism evidence="2 3">
    <name type="scientific">Dyella mobilis</name>
    <dbReference type="NCBI Taxonomy" id="1849582"/>
    <lineage>
        <taxon>Bacteria</taxon>
        <taxon>Pseudomonadati</taxon>
        <taxon>Pseudomonadota</taxon>
        <taxon>Gammaproteobacteria</taxon>
        <taxon>Lysobacterales</taxon>
        <taxon>Rhodanobacteraceae</taxon>
        <taxon>Dyella</taxon>
    </lineage>
</organism>
<name>A0ABS2KKZ6_9GAMM</name>
<keyword evidence="3" id="KW-1185">Reference proteome</keyword>
<protein>
    <submittedName>
        <fullName evidence="2">Uncharacterized protein</fullName>
    </submittedName>
</protein>
<dbReference type="EMBL" id="JADIKF010000039">
    <property type="protein sequence ID" value="MBM7131093.1"/>
    <property type="molecule type" value="Genomic_DNA"/>
</dbReference>
<reference evidence="2" key="1">
    <citation type="submission" date="2020-10" db="EMBL/GenBank/DDBJ databases">
        <title>Phylogeny of dyella-like bacteria.</title>
        <authorList>
            <person name="Fu J."/>
        </authorList>
    </citation>
    <scope>NUCLEOTIDE SEQUENCE</scope>
    <source>
        <strain evidence="2">DHON07</strain>
    </source>
</reference>
<feature type="transmembrane region" description="Helical" evidence="1">
    <location>
        <begin position="42"/>
        <end position="62"/>
    </location>
</feature>
<proteinExistence type="predicted"/>
<keyword evidence="1" id="KW-0812">Transmembrane</keyword>
<accession>A0ABS2KKZ6</accession>
<comment type="caution">
    <text evidence="2">The sequence shown here is derived from an EMBL/GenBank/DDBJ whole genome shotgun (WGS) entry which is preliminary data.</text>
</comment>